<sequence>MAAHGKRVGVNWDVETENVLKMRREGLSFSKIGLVYGCSEWSVRDAMKVRGVNTVRTRTVKTDAEIRKAHQEKAVRDALRRHTKAQAKKAASAWIGGLAPFSVLSKLDRDIQSGADPVEAGRAIFGNRIPRPLIGVHG</sequence>
<name>A0AAP9ETY5_GLUTH</name>
<accession>A0AAP9ETY5</accession>
<dbReference type="EMBL" id="CP043043">
    <property type="protein sequence ID" value="QEH97315.1"/>
    <property type="molecule type" value="Genomic_DNA"/>
</dbReference>
<dbReference type="KEGG" id="gti:FXF46_14435"/>
<reference evidence="1 2" key="1">
    <citation type="submission" date="2019-08" db="EMBL/GenBank/DDBJ databases">
        <title>Gluconobacter frateurii HD924 genome.</title>
        <authorList>
            <person name="Liu Y."/>
            <person name="Zhang P."/>
        </authorList>
    </citation>
    <scope>NUCLEOTIDE SEQUENCE [LARGE SCALE GENOMIC DNA]</scope>
    <source>
        <strain evidence="1 2">HD924</strain>
    </source>
</reference>
<evidence type="ECO:0000313" key="1">
    <source>
        <dbReference type="EMBL" id="QEH97315.1"/>
    </source>
</evidence>
<gene>
    <name evidence="1" type="ORF">FXF46_14435</name>
</gene>
<protein>
    <submittedName>
        <fullName evidence="1">Uncharacterized protein</fullName>
    </submittedName>
</protein>
<dbReference type="AlphaFoldDB" id="A0AAP9ETY5"/>
<proteinExistence type="predicted"/>
<evidence type="ECO:0000313" key="2">
    <source>
        <dbReference type="Proteomes" id="UP000323560"/>
    </source>
</evidence>
<organism evidence="1 2">
    <name type="scientific">Gluconobacter thailandicus</name>
    <dbReference type="NCBI Taxonomy" id="257438"/>
    <lineage>
        <taxon>Bacteria</taxon>
        <taxon>Pseudomonadati</taxon>
        <taxon>Pseudomonadota</taxon>
        <taxon>Alphaproteobacteria</taxon>
        <taxon>Acetobacterales</taxon>
        <taxon>Acetobacteraceae</taxon>
        <taxon>Gluconobacter</taxon>
    </lineage>
</organism>
<dbReference type="Proteomes" id="UP000323560">
    <property type="component" value="Chromosome"/>
</dbReference>
<dbReference type="RefSeq" id="WP_148620972.1">
    <property type="nucleotide sequence ID" value="NZ_CP043043.1"/>
</dbReference>